<evidence type="ECO:0000313" key="2">
    <source>
        <dbReference type="Proteomes" id="UP000020681"/>
    </source>
</evidence>
<proteinExistence type="predicted"/>
<dbReference type="EMBL" id="JAOL01000082">
    <property type="protein sequence ID" value="EUA92033.1"/>
    <property type="molecule type" value="Genomic_DNA"/>
</dbReference>
<protein>
    <submittedName>
        <fullName evidence="1">PPE family protein</fullName>
    </submittedName>
</protein>
<keyword evidence="2" id="KW-1185">Reference proteome</keyword>
<comment type="caution">
    <text evidence="1">The sequence shown here is derived from an EMBL/GenBank/DDBJ whole genome shotgun (WGS) entry which is preliminary data.</text>
</comment>
<dbReference type="Proteomes" id="UP000020681">
    <property type="component" value="Unassembled WGS sequence"/>
</dbReference>
<accession>A0ABP3ALH7</accession>
<evidence type="ECO:0000313" key="1">
    <source>
        <dbReference type="EMBL" id="EUA92033.1"/>
    </source>
</evidence>
<name>A0ABP3ALH7_MYCUL</name>
<gene>
    <name evidence="1" type="ORF">I551_1498</name>
</gene>
<reference evidence="1 2" key="1">
    <citation type="submission" date="2014-01" db="EMBL/GenBank/DDBJ databases">
        <authorList>
            <person name="Dobos K."/>
            <person name="Lenaerts A."/>
            <person name="Ordway D."/>
            <person name="DeGroote M.A."/>
            <person name="Parker T."/>
            <person name="Sizemore C."/>
            <person name="Tallon L.J."/>
            <person name="Sadzewicz L.K."/>
            <person name="Sengamalay N."/>
            <person name="Fraser C.M."/>
            <person name="Hine E."/>
            <person name="Shefchek K.A."/>
            <person name="Das S.P."/>
            <person name="Tettelin H."/>
        </authorList>
    </citation>
    <scope>NUCLEOTIDE SEQUENCE [LARGE SCALE GENOMIC DNA]</scope>
    <source>
        <strain evidence="1 2">Harvey</strain>
    </source>
</reference>
<organism evidence="1 2">
    <name type="scientific">Mycobacterium ulcerans str. Harvey</name>
    <dbReference type="NCBI Taxonomy" id="1299332"/>
    <lineage>
        <taxon>Bacteria</taxon>
        <taxon>Bacillati</taxon>
        <taxon>Actinomycetota</taxon>
        <taxon>Actinomycetes</taxon>
        <taxon>Mycobacteriales</taxon>
        <taxon>Mycobacteriaceae</taxon>
        <taxon>Mycobacterium</taxon>
        <taxon>Mycobacterium ulcerans group</taxon>
    </lineage>
</organism>
<sequence length="129" mass="12929">MNTGVGATTDSGLATSGFGNTGEVGISGFGNTATDGFRSGDMSGFFNTAAGGSSYTGVSSGFFNTGLTDPIGPLPAVCSAASTRAFSIPASPCRVYSASVSWRDDRIGPGAGLRPHALHREQIFELGGV</sequence>